<reference evidence="1" key="1">
    <citation type="journal article" date="2020" name="Nature">
        <title>Giant virus diversity and host interactions through global metagenomics.</title>
        <authorList>
            <person name="Schulz F."/>
            <person name="Roux S."/>
            <person name="Paez-Espino D."/>
            <person name="Jungbluth S."/>
            <person name="Walsh D.A."/>
            <person name="Denef V.J."/>
            <person name="McMahon K.D."/>
            <person name="Konstantinidis K.T."/>
            <person name="Eloe-Fadrosh E.A."/>
            <person name="Kyrpides N.C."/>
            <person name="Woyke T."/>
        </authorList>
    </citation>
    <scope>NUCLEOTIDE SEQUENCE</scope>
    <source>
        <strain evidence="1">GVMAG-M-3300023179-150</strain>
    </source>
</reference>
<evidence type="ECO:0000313" key="1">
    <source>
        <dbReference type="EMBL" id="QHT25073.1"/>
    </source>
</evidence>
<dbReference type="EMBL" id="MN739755">
    <property type="protein sequence ID" value="QHT25073.1"/>
    <property type="molecule type" value="Genomic_DNA"/>
</dbReference>
<proteinExistence type="predicted"/>
<name>A0A6C0E9L5_9ZZZZ</name>
<sequence>MDHAEKIRRLQKKMGKEPMKELDQIISSVLNKNPSIDKKELNKQYLLPKIRQHGLQVQVKKRLLRVIQFKKDDKLRMYSFNHHLKNDLFKLIGDKLKHRKPAFEVDDHHDEIIQYLYSRGSLRDLEHYSVWVDKQIYHWGPSDKWVMYGDSETNREITNEWDLDLECPSLSFTLRTHDEIKTFCENFKTNPFNIDEKNSKTFKNELVNFLDLDY</sequence>
<protein>
    <submittedName>
        <fullName evidence="1">Uncharacterized protein</fullName>
    </submittedName>
</protein>
<dbReference type="AlphaFoldDB" id="A0A6C0E9L5"/>
<accession>A0A6C0E9L5</accession>
<organism evidence="1">
    <name type="scientific">viral metagenome</name>
    <dbReference type="NCBI Taxonomy" id="1070528"/>
    <lineage>
        <taxon>unclassified sequences</taxon>
        <taxon>metagenomes</taxon>
        <taxon>organismal metagenomes</taxon>
    </lineage>
</organism>